<name>A0A840MQV8_9PROT</name>
<dbReference type="PANTHER" id="PTHR35841">
    <property type="entry name" value="PHOSPHONATES-BINDING PERIPLASMIC PROTEIN"/>
    <property type="match status" value="1"/>
</dbReference>
<proteinExistence type="inferred from homology"/>
<sequence>MKLYQKTLATLIAGLMASGLAQAEELTLGLIAPTTVQETTDNWKPLAVELEKALGMKVNLVASTNYSDIVQGMKDNKIQIAWLSSKVAIDAVSVGNATVFAQVVKADGSLGYRSLIITQQNSPIKSLEDLLANGKKYAFGHGDPKSTSGYLIPSYYVFSRNNIDASKHFKSIVYQNHQKNFLAVAEGKLDASTNNTEDMDTFKTEFADKYKNIRILWESDLIPNDPMLFRNDLQSSTKAKIKQFFFSYGKGGAEQRKVLLNIRDLSGFKSSSNSQLMRIADLQMFQEHQKLMLDESVPATEKTARYEEISKKFGRITRMLEVKEKN</sequence>
<keyword evidence="2 3" id="KW-0732">Signal</keyword>
<dbReference type="GO" id="GO:0055085">
    <property type="term" value="P:transmembrane transport"/>
    <property type="evidence" value="ECO:0007669"/>
    <property type="project" value="InterPro"/>
</dbReference>
<evidence type="ECO:0000256" key="3">
    <source>
        <dbReference type="SAM" id="SignalP"/>
    </source>
</evidence>
<keyword evidence="5" id="KW-1185">Reference proteome</keyword>
<dbReference type="RefSeq" id="WP_184039540.1">
    <property type="nucleotide sequence ID" value="NZ_JACHHY010000014.1"/>
</dbReference>
<comment type="similarity">
    <text evidence="1">Belongs to the phosphate/phosphite/phosphonate binding protein family.</text>
</comment>
<dbReference type="Pfam" id="PF12974">
    <property type="entry name" value="Phosphonate-bd"/>
    <property type="match status" value="1"/>
</dbReference>
<comment type="caution">
    <text evidence="4">The sequence shown here is derived from an EMBL/GenBank/DDBJ whole genome shotgun (WGS) entry which is preliminary data.</text>
</comment>
<gene>
    <name evidence="4" type="ORF">HNQ59_002460</name>
</gene>
<reference evidence="4 5" key="1">
    <citation type="submission" date="2020-08" db="EMBL/GenBank/DDBJ databases">
        <title>Genomic Encyclopedia of Type Strains, Phase IV (KMG-IV): sequencing the most valuable type-strain genomes for metagenomic binning, comparative biology and taxonomic classification.</title>
        <authorList>
            <person name="Goeker M."/>
        </authorList>
    </citation>
    <scope>NUCLEOTIDE SEQUENCE [LARGE SCALE GENOMIC DNA]</scope>
    <source>
        <strain evidence="4 5">DSM 27165</strain>
    </source>
</reference>
<accession>A0A840MQV8</accession>
<dbReference type="NCBIfam" id="TIGR01098">
    <property type="entry name" value="3A0109s03R"/>
    <property type="match status" value="1"/>
</dbReference>
<feature type="chain" id="PRO_5032495028" evidence="3">
    <location>
        <begin position="24"/>
        <end position="326"/>
    </location>
</feature>
<protein>
    <submittedName>
        <fullName evidence="4">Phosphonate transport system substrate-binding protein</fullName>
    </submittedName>
</protein>
<evidence type="ECO:0000313" key="4">
    <source>
        <dbReference type="EMBL" id="MBB5019162.1"/>
    </source>
</evidence>
<dbReference type="AlphaFoldDB" id="A0A840MQV8"/>
<evidence type="ECO:0000256" key="2">
    <source>
        <dbReference type="ARBA" id="ARBA00022729"/>
    </source>
</evidence>
<feature type="signal peptide" evidence="3">
    <location>
        <begin position="1"/>
        <end position="23"/>
    </location>
</feature>
<dbReference type="GO" id="GO:0043190">
    <property type="term" value="C:ATP-binding cassette (ABC) transporter complex"/>
    <property type="evidence" value="ECO:0007669"/>
    <property type="project" value="InterPro"/>
</dbReference>
<dbReference type="Proteomes" id="UP000575898">
    <property type="component" value="Unassembled WGS sequence"/>
</dbReference>
<dbReference type="EMBL" id="JACHHY010000014">
    <property type="protein sequence ID" value="MBB5019162.1"/>
    <property type="molecule type" value="Genomic_DNA"/>
</dbReference>
<dbReference type="SUPFAM" id="SSF53850">
    <property type="entry name" value="Periplasmic binding protein-like II"/>
    <property type="match status" value="1"/>
</dbReference>
<organism evidence="4 5">
    <name type="scientific">Chitinivorax tropicus</name>
    <dbReference type="NCBI Taxonomy" id="714531"/>
    <lineage>
        <taxon>Bacteria</taxon>
        <taxon>Pseudomonadati</taxon>
        <taxon>Pseudomonadota</taxon>
        <taxon>Betaproteobacteria</taxon>
        <taxon>Chitinivorax</taxon>
    </lineage>
</organism>
<dbReference type="Gene3D" id="3.40.190.10">
    <property type="entry name" value="Periplasmic binding protein-like II"/>
    <property type="match status" value="2"/>
</dbReference>
<evidence type="ECO:0000313" key="5">
    <source>
        <dbReference type="Proteomes" id="UP000575898"/>
    </source>
</evidence>
<dbReference type="PANTHER" id="PTHR35841:SF1">
    <property type="entry name" value="PHOSPHONATES-BINDING PERIPLASMIC PROTEIN"/>
    <property type="match status" value="1"/>
</dbReference>
<dbReference type="InterPro" id="IPR005770">
    <property type="entry name" value="PhnD"/>
</dbReference>
<evidence type="ECO:0000256" key="1">
    <source>
        <dbReference type="ARBA" id="ARBA00007162"/>
    </source>
</evidence>